<dbReference type="Proteomes" id="UP001186944">
    <property type="component" value="Unassembled WGS sequence"/>
</dbReference>
<organism evidence="2 3">
    <name type="scientific">Pinctada imbricata</name>
    <name type="common">Atlantic pearl-oyster</name>
    <name type="synonym">Pinctada martensii</name>
    <dbReference type="NCBI Taxonomy" id="66713"/>
    <lineage>
        <taxon>Eukaryota</taxon>
        <taxon>Metazoa</taxon>
        <taxon>Spiralia</taxon>
        <taxon>Lophotrochozoa</taxon>
        <taxon>Mollusca</taxon>
        <taxon>Bivalvia</taxon>
        <taxon>Autobranchia</taxon>
        <taxon>Pteriomorphia</taxon>
        <taxon>Pterioida</taxon>
        <taxon>Pterioidea</taxon>
        <taxon>Pteriidae</taxon>
        <taxon>Pinctada</taxon>
    </lineage>
</organism>
<reference evidence="2" key="1">
    <citation type="submission" date="2019-08" db="EMBL/GenBank/DDBJ databases">
        <title>The improved chromosome-level genome for the pearl oyster Pinctada fucata martensii using PacBio sequencing and Hi-C.</title>
        <authorList>
            <person name="Zheng Z."/>
        </authorList>
    </citation>
    <scope>NUCLEOTIDE SEQUENCE</scope>
    <source>
        <strain evidence="2">ZZ-2019</strain>
        <tissue evidence="2">Adductor muscle</tissue>
    </source>
</reference>
<evidence type="ECO:0000256" key="1">
    <source>
        <dbReference type="SAM" id="SignalP"/>
    </source>
</evidence>
<dbReference type="PANTHER" id="PTHR34261">
    <property type="entry name" value="APC REGULATOR OF WNT-SIGNALING PATHWAY-RELATED"/>
    <property type="match status" value="1"/>
</dbReference>
<evidence type="ECO:0000313" key="3">
    <source>
        <dbReference type="Proteomes" id="UP001186944"/>
    </source>
</evidence>
<feature type="signal peptide" evidence="1">
    <location>
        <begin position="1"/>
        <end position="20"/>
    </location>
</feature>
<sequence>MEKIYILGVIIMMFWALGRCGRPITAFYREPCESVCKNYWTTGTNSNNNYGSRGRVLSAYKWCSVTRFPYWDYCSLAPNETSHGSRCRTDSPCAKRGYSYYWCYSIDLSWSYCSPEVIRDEPSVTTSAYYCKNACASRGYDYFWCELNFSGIWWWDYCTTDLNFDIYGYKCNDDCGFRRYNYLWCRTPLFWQKWNYCALPESTNGTNYSRNVEQ</sequence>
<keyword evidence="3" id="KW-1185">Reference proteome</keyword>
<accession>A0AA89BJI1</accession>
<proteinExistence type="predicted"/>
<dbReference type="PANTHER" id="PTHR34261:SF1">
    <property type="entry name" value="TUBULIN POLYMERIZATION-PROMOTING PROTEIN"/>
    <property type="match status" value="1"/>
</dbReference>
<evidence type="ECO:0000313" key="2">
    <source>
        <dbReference type="EMBL" id="KAK3083222.1"/>
    </source>
</evidence>
<comment type="caution">
    <text evidence="2">The sequence shown here is derived from an EMBL/GenBank/DDBJ whole genome shotgun (WGS) entry which is preliminary data.</text>
</comment>
<dbReference type="InterPro" id="IPR053358">
    <property type="entry name" value="Diff-assoc_signaling"/>
</dbReference>
<name>A0AA89BJI1_PINIB</name>
<protein>
    <submittedName>
        <fullName evidence="2">Uncharacterized protein</fullName>
    </submittedName>
</protein>
<feature type="chain" id="PRO_5041673858" evidence="1">
    <location>
        <begin position="21"/>
        <end position="214"/>
    </location>
</feature>
<keyword evidence="1" id="KW-0732">Signal</keyword>
<gene>
    <name evidence="2" type="ORF">FSP39_017171</name>
</gene>
<dbReference type="AlphaFoldDB" id="A0AA89BJI1"/>
<dbReference type="EMBL" id="VSWD01000014">
    <property type="protein sequence ID" value="KAK3083222.1"/>
    <property type="molecule type" value="Genomic_DNA"/>
</dbReference>